<evidence type="ECO:0000313" key="12">
    <source>
        <dbReference type="Proteomes" id="UP001209076"/>
    </source>
</evidence>
<feature type="transmembrane region" description="Helical" evidence="8">
    <location>
        <begin position="12"/>
        <end position="33"/>
    </location>
</feature>
<comment type="caution">
    <text evidence="11">The sequence shown here is derived from an EMBL/GenBank/DDBJ whole genome shotgun (WGS) entry which is preliminary data.</text>
</comment>
<feature type="transmembrane region" description="Helical" evidence="8">
    <location>
        <begin position="249"/>
        <end position="268"/>
    </location>
</feature>
<keyword evidence="4" id="KW-0547">Nucleotide-binding</keyword>
<dbReference type="GO" id="GO:0005524">
    <property type="term" value="F:ATP binding"/>
    <property type="evidence" value="ECO:0007669"/>
    <property type="project" value="UniProtKB-KW"/>
</dbReference>
<organism evidence="11 12">
    <name type="scientific">Paracholeplasma vituli</name>
    <dbReference type="NCBI Taxonomy" id="69473"/>
    <lineage>
        <taxon>Bacteria</taxon>
        <taxon>Bacillati</taxon>
        <taxon>Mycoplasmatota</taxon>
        <taxon>Mollicutes</taxon>
        <taxon>Acholeplasmatales</taxon>
        <taxon>Acholeplasmataceae</taxon>
        <taxon>Paracholeplasma</taxon>
    </lineage>
</organism>
<evidence type="ECO:0000256" key="3">
    <source>
        <dbReference type="ARBA" id="ARBA00022692"/>
    </source>
</evidence>
<dbReference type="InterPro" id="IPR011527">
    <property type="entry name" value="ABC1_TM_dom"/>
</dbReference>
<dbReference type="Pfam" id="PF00005">
    <property type="entry name" value="ABC_tran"/>
    <property type="match status" value="1"/>
</dbReference>
<dbReference type="Pfam" id="PF00664">
    <property type="entry name" value="ABC_membrane"/>
    <property type="match status" value="1"/>
</dbReference>
<dbReference type="PROSITE" id="PS50893">
    <property type="entry name" value="ABC_TRANSPORTER_2"/>
    <property type="match status" value="1"/>
</dbReference>
<feature type="domain" description="ABC transmembrane type-1" evidence="10">
    <location>
        <begin position="17"/>
        <end position="310"/>
    </location>
</feature>
<dbReference type="Proteomes" id="UP001209076">
    <property type="component" value="Unassembled WGS sequence"/>
</dbReference>
<evidence type="ECO:0000256" key="1">
    <source>
        <dbReference type="ARBA" id="ARBA00004651"/>
    </source>
</evidence>
<dbReference type="PROSITE" id="PS00211">
    <property type="entry name" value="ABC_TRANSPORTER_1"/>
    <property type="match status" value="1"/>
</dbReference>
<name>A0ABT2PXV0_9MOLU</name>
<protein>
    <submittedName>
        <fullName evidence="11">ABC transporter ATP-binding protein/permease</fullName>
    </submittedName>
</protein>
<keyword evidence="6 8" id="KW-1133">Transmembrane helix</keyword>
<dbReference type="InterPro" id="IPR003593">
    <property type="entry name" value="AAA+_ATPase"/>
</dbReference>
<evidence type="ECO:0000256" key="6">
    <source>
        <dbReference type="ARBA" id="ARBA00022989"/>
    </source>
</evidence>
<dbReference type="InterPro" id="IPR039421">
    <property type="entry name" value="Type_1_exporter"/>
</dbReference>
<dbReference type="CDD" id="cd18548">
    <property type="entry name" value="ABC_6TM_Tm287_like"/>
    <property type="match status" value="1"/>
</dbReference>
<keyword evidence="3 8" id="KW-0812">Transmembrane</keyword>
<feature type="transmembrane region" description="Helical" evidence="8">
    <location>
        <begin position="131"/>
        <end position="152"/>
    </location>
</feature>
<feature type="transmembrane region" description="Helical" evidence="8">
    <location>
        <begin position="65"/>
        <end position="83"/>
    </location>
</feature>
<dbReference type="InterPro" id="IPR017871">
    <property type="entry name" value="ABC_transporter-like_CS"/>
</dbReference>
<sequence>MIKLFKYFKWWYYPLILLILGLTLIQVEVDLALIDYMREIITLVGLANITGQSQTTAILEQGLEMLGISLLSILITISVYYISSRIGANFVKHLRKRLYDQIQGFSLEEINEFQTSSLITRSTNDITQVQMVVIMLLRLAFTAPITAVRAIMKIIDIDLTLSMPIAIAILVIVLMISTIFVFVTPLFSKVQTMTDDLNQVTRENLTGLRVVRAHNAEGYEHSKFRKVNDKLTRTNLIVNRLMQMLMPGMMLVMNGVSLAVTWMAAVLIQNQSLGSNPLEGIAIQSQFSIYGIRILFAFMTLTMLFIMVPRGAVSGRRIYEVLNTTPKVKDPVNPKSIPDQQAVELKFNDVCFKYPGANECVLENISFTAKAGQTVAFIGSTGSGKSTIINLIPRFYDVSNGSIEINGVDIRDVKQSDLLDHIGYIPQKGLLFSGDITSNLRIGKPDATEEEMIEALKIAQAYDFVMEKENGLNAEVAQGGKNFSGGQRQRLCIARAIIKKPKIYIFDDSFSALDYQTDRKLRTALKEQTKDSINFIVAQRIGTIMNADQIIVLDQGRAVGIGTHQALLKDNKVYQEMAYSQLSKEELENASL</sequence>
<dbReference type="PANTHER" id="PTHR43394:SF1">
    <property type="entry name" value="ATP-BINDING CASSETTE SUB-FAMILY B MEMBER 10, MITOCHONDRIAL"/>
    <property type="match status" value="1"/>
</dbReference>
<dbReference type="PANTHER" id="PTHR43394">
    <property type="entry name" value="ATP-DEPENDENT PERMEASE MDL1, MITOCHONDRIAL"/>
    <property type="match status" value="1"/>
</dbReference>
<dbReference type="InterPro" id="IPR027417">
    <property type="entry name" value="P-loop_NTPase"/>
</dbReference>
<feature type="domain" description="ABC transporter" evidence="9">
    <location>
        <begin position="345"/>
        <end position="580"/>
    </location>
</feature>
<reference evidence="12" key="1">
    <citation type="submission" date="2023-07" db="EMBL/GenBank/DDBJ databases">
        <title>Novel Mycoplasma species identified in domestic and wild animals.</title>
        <authorList>
            <person name="Volokhov D.V."/>
            <person name="Furtak V.A."/>
            <person name="Zagorodnyaya T.A."/>
        </authorList>
    </citation>
    <scope>NUCLEOTIDE SEQUENCE [LARGE SCALE GENOMIC DNA]</scope>
    <source>
        <strain evidence="12">92-19</strain>
    </source>
</reference>
<dbReference type="EMBL" id="JAOEGN010000003">
    <property type="protein sequence ID" value="MCU0104542.1"/>
    <property type="molecule type" value="Genomic_DNA"/>
</dbReference>
<keyword evidence="12" id="KW-1185">Reference proteome</keyword>
<dbReference type="Gene3D" id="1.20.1560.10">
    <property type="entry name" value="ABC transporter type 1, transmembrane domain"/>
    <property type="match status" value="1"/>
</dbReference>
<evidence type="ECO:0000259" key="9">
    <source>
        <dbReference type="PROSITE" id="PS50893"/>
    </source>
</evidence>
<dbReference type="RefSeq" id="WP_262095779.1">
    <property type="nucleotide sequence ID" value="NZ_JAOEGN010000003.1"/>
</dbReference>
<gene>
    <name evidence="11" type="ORF">N7603_02610</name>
</gene>
<comment type="subcellular location">
    <subcellularLocation>
        <location evidence="1">Cell membrane</location>
        <topology evidence="1">Multi-pass membrane protein</topology>
    </subcellularLocation>
</comment>
<dbReference type="InterPro" id="IPR036640">
    <property type="entry name" value="ABC1_TM_sf"/>
</dbReference>
<dbReference type="SUPFAM" id="SSF52540">
    <property type="entry name" value="P-loop containing nucleoside triphosphate hydrolases"/>
    <property type="match status" value="1"/>
</dbReference>
<feature type="transmembrane region" description="Helical" evidence="8">
    <location>
        <begin position="288"/>
        <end position="308"/>
    </location>
</feature>
<dbReference type="SMART" id="SM00382">
    <property type="entry name" value="AAA"/>
    <property type="match status" value="1"/>
</dbReference>
<accession>A0ABT2PXV0</accession>
<dbReference type="PROSITE" id="PS50929">
    <property type="entry name" value="ABC_TM1F"/>
    <property type="match status" value="1"/>
</dbReference>
<dbReference type="Gene3D" id="3.40.50.300">
    <property type="entry name" value="P-loop containing nucleotide triphosphate hydrolases"/>
    <property type="match status" value="1"/>
</dbReference>
<evidence type="ECO:0000313" key="11">
    <source>
        <dbReference type="EMBL" id="MCU0104542.1"/>
    </source>
</evidence>
<keyword evidence="5 11" id="KW-0067">ATP-binding</keyword>
<evidence type="ECO:0000256" key="8">
    <source>
        <dbReference type="SAM" id="Phobius"/>
    </source>
</evidence>
<evidence type="ECO:0000256" key="5">
    <source>
        <dbReference type="ARBA" id="ARBA00022840"/>
    </source>
</evidence>
<evidence type="ECO:0000259" key="10">
    <source>
        <dbReference type="PROSITE" id="PS50929"/>
    </source>
</evidence>
<comment type="similarity">
    <text evidence="2">Belongs to the ABC transporter superfamily.</text>
</comment>
<proteinExistence type="inferred from homology"/>
<evidence type="ECO:0000256" key="7">
    <source>
        <dbReference type="ARBA" id="ARBA00023136"/>
    </source>
</evidence>
<evidence type="ECO:0000256" key="4">
    <source>
        <dbReference type="ARBA" id="ARBA00022741"/>
    </source>
</evidence>
<dbReference type="SUPFAM" id="SSF90123">
    <property type="entry name" value="ABC transporter transmembrane region"/>
    <property type="match status" value="1"/>
</dbReference>
<evidence type="ECO:0000256" key="2">
    <source>
        <dbReference type="ARBA" id="ARBA00005417"/>
    </source>
</evidence>
<feature type="transmembrane region" description="Helical" evidence="8">
    <location>
        <begin position="164"/>
        <end position="187"/>
    </location>
</feature>
<keyword evidence="7 8" id="KW-0472">Membrane</keyword>
<dbReference type="InterPro" id="IPR003439">
    <property type="entry name" value="ABC_transporter-like_ATP-bd"/>
</dbReference>